<evidence type="ECO:0000313" key="2">
    <source>
        <dbReference type="EMBL" id="MBB6629380.1"/>
    </source>
</evidence>
<proteinExistence type="predicted"/>
<organism evidence="2 3">
    <name type="scientific">Nocardioides luti</name>
    <dbReference type="NCBI Taxonomy" id="2761101"/>
    <lineage>
        <taxon>Bacteria</taxon>
        <taxon>Bacillati</taxon>
        <taxon>Actinomycetota</taxon>
        <taxon>Actinomycetes</taxon>
        <taxon>Propionibacteriales</taxon>
        <taxon>Nocardioidaceae</taxon>
        <taxon>Nocardioides</taxon>
    </lineage>
</organism>
<gene>
    <name evidence="2" type="ORF">H5V45_18785</name>
</gene>
<keyword evidence="1" id="KW-0472">Membrane</keyword>
<sequence>MNDLETRLRDALATTAEERDVDVALLHRATRARIRERGLTPGGGLPDRRSRLLHGPVLVAAAAGVAVAVTAGALLWPALNQDADVAGPDHSRRAVDTTFLCPQQVAVAFDGSQDEFVPDLQRLRGPAGVAREYGAGTFAFDESGDRATLRLGNEDGTLGSVTTYVRSDDGWALRSAEVCTGFGNTADAPTAESLRLGEHGVTPYPSVRLLTPGDRGRASVLLDDRPVYDYSGLVRDHRSIYVGPCEDRLCWATGTPDGIVSSRMPGRPVLRDMTGVLHLPDDMVGRVSTLRLWAVYDPDRTVDSLTLRLQDGSVREGRTVTDPTWDGAVLRVVLGPVDGVDRVVVRSTDGTEVAERPEDVVGYDPRTSG</sequence>
<keyword evidence="1" id="KW-0812">Transmembrane</keyword>
<reference evidence="2 3" key="1">
    <citation type="submission" date="2020-08" db="EMBL/GenBank/DDBJ databases">
        <authorList>
            <person name="Seo M.-J."/>
        </authorList>
    </citation>
    <scope>NUCLEOTIDE SEQUENCE [LARGE SCALE GENOMIC DNA]</scope>
    <source>
        <strain evidence="2 3">KIGAM211</strain>
    </source>
</reference>
<accession>A0A7X0RJN1</accession>
<keyword evidence="3" id="KW-1185">Reference proteome</keyword>
<dbReference type="RefSeq" id="WP_185254343.1">
    <property type="nucleotide sequence ID" value="NZ_JACKXE010000001.1"/>
</dbReference>
<evidence type="ECO:0000313" key="3">
    <source>
        <dbReference type="Proteomes" id="UP000523955"/>
    </source>
</evidence>
<name>A0A7X0RJN1_9ACTN</name>
<comment type="caution">
    <text evidence="2">The sequence shown here is derived from an EMBL/GenBank/DDBJ whole genome shotgun (WGS) entry which is preliminary data.</text>
</comment>
<dbReference type="EMBL" id="JACKXE010000001">
    <property type="protein sequence ID" value="MBB6629380.1"/>
    <property type="molecule type" value="Genomic_DNA"/>
</dbReference>
<protein>
    <submittedName>
        <fullName evidence="2">Uncharacterized protein</fullName>
    </submittedName>
</protein>
<keyword evidence="1" id="KW-1133">Transmembrane helix</keyword>
<evidence type="ECO:0000256" key="1">
    <source>
        <dbReference type="SAM" id="Phobius"/>
    </source>
</evidence>
<dbReference type="Proteomes" id="UP000523955">
    <property type="component" value="Unassembled WGS sequence"/>
</dbReference>
<feature type="transmembrane region" description="Helical" evidence="1">
    <location>
        <begin position="57"/>
        <end position="79"/>
    </location>
</feature>
<dbReference type="AlphaFoldDB" id="A0A7X0RJN1"/>